<dbReference type="STRING" id="1188319.OYT1_01394"/>
<reference evidence="2 3" key="1">
    <citation type="submission" date="2018-06" db="EMBL/GenBank/DDBJ databases">
        <title>OYT1 Genome Sequencing.</title>
        <authorList>
            <person name="Kato S."/>
            <person name="Itoh T."/>
            <person name="Ohkuma M."/>
        </authorList>
    </citation>
    <scope>NUCLEOTIDE SEQUENCE [LARGE SCALE GENOMIC DNA]</scope>
    <source>
        <strain evidence="2 3">OYT1</strain>
    </source>
</reference>
<dbReference type="InterPro" id="IPR000387">
    <property type="entry name" value="Tyr_Pase_dom"/>
</dbReference>
<dbReference type="PROSITE" id="PS00383">
    <property type="entry name" value="TYR_PHOSPHATASE_1"/>
    <property type="match status" value="1"/>
</dbReference>
<dbReference type="PROSITE" id="PS50056">
    <property type="entry name" value="TYR_PHOSPHATASE_2"/>
    <property type="match status" value="1"/>
</dbReference>
<evidence type="ECO:0000313" key="2">
    <source>
        <dbReference type="EMBL" id="BBE51986.1"/>
    </source>
</evidence>
<sequence>MLKNVIFESQKVAESRPGWSNWSVISITSTNSTPANIQSGWHGLLRLVFDDVDVEIEGGEYLPISEVQAQELVDFVIREVESGEVTGILVHCGAGISRSAAVARWISKSYALPFHDRYQNDNRLVYSRLLYVTEGRLLKSWASTHEKSE</sequence>
<evidence type="ECO:0000313" key="3">
    <source>
        <dbReference type="Proteomes" id="UP000033070"/>
    </source>
</evidence>
<evidence type="ECO:0000259" key="1">
    <source>
        <dbReference type="PROSITE" id="PS50056"/>
    </source>
</evidence>
<dbReference type="Proteomes" id="UP000033070">
    <property type="component" value="Chromosome"/>
</dbReference>
<dbReference type="AlphaFoldDB" id="A0A2Z6GEI9"/>
<dbReference type="KEGG" id="fam:OYT1_ch2473"/>
<protein>
    <recommendedName>
        <fullName evidence="1">Tyrosine specific protein phosphatases domain-containing protein</fullName>
    </recommendedName>
</protein>
<organism evidence="2 3">
    <name type="scientific">Ferriphaselus amnicola</name>
    <dbReference type="NCBI Taxonomy" id="1188319"/>
    <lineage>
        <taxon>Bacteria</taxon>
        <taxon>Pseudomonadati</taxon>
        <taxon>Pseudomonadota</taxon>
        <taxon>Betaproteobacteria</taxon>
        <taxon>Nitrosomonadales</taxon>
        <taxon>Gallionellaceae</taxon>
        <taxon>Ferriphaselus</taxon>
    </lineage>
</organism>
<feature type="domain" description="Tyrosine specific protein phosphatases" evidence="1">
    <location>
        <begin position="67"/>
        <end position="102"/>
    </location>
</feature>
<dbReference type="SUPFAM" id="SSF52799">
    <property type="entry name" value="(Phosphotyrosine protein) phosphatases II"/>
    <property type="match status" value="1"/>
</dbReference>
<dbReference type="InterPro" id="IPR016130">
    <property type="entry name" value="Tyr_Pase_AS"/>
</dbReference>
<proteinExistence type="predicted"/>
<dbReference type="EMBL" id="AP018738">
    <property type="protein sequence ID" value="BBE51986.1"/>
    <property type="molecule type" value="Genomic_DNA"/>
</dbReference>
<name>A0A2Z6GEI9_9PROT</name>
<gene>
    <name evidence="2" type="ORF">OYT1_ch2473</name>
</gene>
<dbReference type="RefSeq" id="WP_062626581.1">
    <property type="nucleotide sequence ID" value="NZ_AP018738.1"/>
</dbReference>
<accession>A0A2Z6GEI9</accession>
<dbReference type="OrthoDB" id="8558488at2"/>
<dbReference type="InterPro" id="IPR029021">
    <property type="entry name" value="Prot-tyrosine_phosphatase-like"/>
</dbReference>
<dbReference type="Gene3D" id="3.90.190.10">
    <property type="entry name" value="Protein tyrosine phosphatase superfamily"/>
    <property type="match status" value="1"/>
</dbReference>
<keyword evidence="3" id="KW-1185">Reference proteome</keyword>